<keyword evidence="3" id="KW-1185">Reference proteome</keyword>
<sequence>MMDDYISTDDEVIDDSQFLSLSNDQSTKTKTVISKSYETKMRSLLLSKPNKSLSVNKLRSLLLPDNDEIDDDEYIADSQMEPVSKVEDRSTSFIGNHDAVQSAKEDKYLQYLADYYTKDVTSQDKDIINGHVLRKRNLNQLHIYELDRINYEKITAKMADARYEQSDYDDDHDDHQSDYSNISEDDSANYRYQNTYESNNMESFIPPPDELDKKQDNHNATVPSVFEDSDNSYVIQISSDEDEDSIQILEERILPNNKRTMQTSLESKKKPTVSSKSKLIVNNGNQWGKLKNSKPSTTNNMQKAGGWGFDLSSSDSDDALEDFLIDFHKKVNISKAQNNISEQQLLNVKKQNKQVRTLSNKGIPNKLKDNFEKTPKRKLPNKKTQVLDDFFQAHLEANAAEYQEPDIQPEIRLENSEEISNGEVGKIDISSYFSKQSKDVSKNKSQNMLACSRVYKSLMSLKPEHQMSTVSTNFELTTKQLHTFKVSLFSSEINYDYTKLLDHLATASNINVSLLTNFFDKVAIESRAVLVSLGNEQTKSQMVLVFYKTVCIPLLGFHSLINNAQLKFKEKEIAQKMSNFVVRSLNNLFKVQSIFKDAVEYYDTFTKGILVKTFSKYPNEYKKIINYYKDKGDNFIKYSHSILFKDLRVVVDIDTCLDIARSIKDSTVKKFFLSTCLLSYKTEDVTKDDLLKCLEMYSMDMYNTSSLDYPFDTNFIFVLRSSYRLNIQFFKSNTILLAFRILLKYRSFFIEDIDMNNKVINLFKPSYKGKGETFSQRIQKINMCSVLCCLNINNFILIAKDFLKLLNFKDIENHQLHSYYKKTSVRNEILKDAFEQCLDLHQYENLSVSYNCNKNFYENIGGLLWDDFYNQEWNLLGEKLVNKYSINLFVDFLEELYYRNKQEMISPIKTILKKSIDVDDTVSLIYKFCMKTVLSDTSINPTFIKNLIFGKLFMFFKVCDSVNTYTKVIEKTQSILNYEILDYKGYRTFFKKSAEEISPMDFYYSISQIKLTSDSIISTNVKTKIFVFIKFIFIKWLKEGSYFQEKDHESKSGITYTEKFLEIIKNYILMSKNLLLVATTIVEAVKDFFIECEFHEFVELTNEIRLQNLDTDNLQLHTIFSDIDLPYNKSTYSYFVDLLIKYNIKDKRHVLKEYLSGIRVSKDISSYINEISQNEIGFEALVLYLLKHDIYMFDKIYRNLKTPQALFRTERILIKFLKDRSLNITIDQWDILTDLPSHNQEVLNIKSIIVKYTKKR</sequence>
<protein>
    <submittedName>
        <fullName evidence="2">Uncharacterized protein</fullName>
    </submittedName>
</protein>
<dbReference type="VEuPathDB" id="FungiDB:HGUI_03356"/>
<feature type="region of interest" description="Disordered" evidence="1">
    <location>
        <begin position="165"/>
        <end position="188"/>
    </location>
</feature>
<dbReference type="AlphaFoldDB" id="A0A1L0B5R6"/>
<name>A0A1L0B5R6_9ASCO</name>
<evidence type="ECO:0000313" key="2">
    <source>
        <dbReference type="EMBL" id="SGZ41156.1"/>
    </source>
</evidence>
<reference evidence="3" key="1">
    <citation type="submission" date="2016-11" db="EMBL/GenBank/DDBJ databases">
        <authorList>
            <person name="Guldener U."/>
        </authorList>
    </citation>
    <scope>NUCLEOTIDE SEQUENCE [LARGE SCALE GENOMIC DNA]</scope>
</reference>
<dbReference type="EMBL" id="FQNF01000082">
    <property type="protein sequence ID" value="SGZ41156.1"/>
    <property type="molecule type" value="Genomic_DNA"/>
</dbReference>
<dbReference type="Proteomes" id="UP000183365">
    <property type="component" value="Unassembled WGS sequence"/>
</dbReference>
<gene>
    <name evidence="2" type="ORF">HGUI_03356</name>
</gene>
<proteinExistence type="predicted"/>
<organism evidence="2 3">
    <name type="scientific">Hanseniaspora guilliermondii</name>
    <dbReference type="NCBI Taxonomy" id="56406"/>
    <lineage>
        <taxon>Eukaryota</taxon>
        <taxon>Fungi</taxon>
        <taxon>Dikarya</taxon>
        <taxon>Ascomycota</taxon>
        <taxon>Saccharomycotina</taxon>
        <taxon>Saccharomycetes</taxon>
        <taxon>Saccharomycodales</taxon>
        <taxon>Saccharomycodaceae</taxon>
        <taxon>Hanseniaspora</taxon>
    </lineage>
</organism>
<accession>A0A1L0B5R6</accession>
<evidence type="ECO:0000313" key="3">
    <source>
        <dbReference type="Proteomes" id="UP000183365"/>
    </source>
</evidence>
<evidence type="ECO:0000256" key="1">
    <source>
        <dbReference type="SAM" id="MobiDB-lite"/>
    </source>
</evidence>
<dbReference type="OrthoDB" id="3972934at2759"/>